<dbReference type="Pfam" id="PF14499">
    <property type="entry name" value="DUF4437"/>
    <property type="match status" value="1"/>
</dbReference>
<name>A0AAJ3ZKE7_9FLAO</name>
<dbReference type="AlphaFoldDB" id="A0AAJ3ZKE7"/>
<evidence type="ECO:0000313" key="2">
    <source>
        <dbReference type="Proteomes" id="UP000304840"/>
    </source>
</evidence>
<evidence type="ECO:0000313" key="1">
    <source>
        <dbReference type="EMBL" id="QCV57076.1"/>
    </source>
</evidence>
<gene>
    <name evidence="1" type="ORF">UN65_14585</name>
</gene>
<dbReference type="Proteomes" id="UP000304840">
    <property type="component" value="Chromosome"/>
</dbReference>
<organism evidence="1 2">
    <name type="scientific">Flavobacterium columnare</name>
    <dbReference type="NCBI Taxonomy" id="996"/>
    <lineage>
        <taxon>Bacteria</taxon>
        <taxon>Pseudomonadati</taxon>
        <taxon>Bacteroidota</taxon>
        <taxon>Flavobacteriia</taxon>
        <taxon>Flavobacteriales</taxon>
        <taxon>Flavobacteriaceae</taxon>
        <taxon>Flavobacterium</taxon>
    </lineage>
</organism>
<dbReference type="SUPFAM" id="SSF51182">
    <property type="entry name" value="RmlC-like cupins"/>
    <property type="match status" value="1"/>
</dbReference>
<accession>A0AAJ3ZKE7</accession>
<protein>
    <submittedName>
        <fullName evidence="1">DUF4437 domain-containing protein</fullName>
    </submittedName>
</protein>
<proteinExistence type="predicted"/>
<dbReference type="InterPro" id="IPR014710">
    <property type="entry name" value="RmlC-like_jellyroll"/>
</dbReference>
<dbReference type="InterPro" id="IPR028013">
    <property type="entry name" value="DUF4437"/>
</dbReference>
<dbReference type="PROSITE" id="PS51257">
    <property type="entry name" value="PROKAR_LIPOPROTEIN"/>
    <property type="match status" value="1"/>
</dbReference>
<sequence>MNLKILLLLSILSSCATHTKKVNTHGEIAVILPAQELKWKTAFDGFPIEFAPTNGVIFETEHGNFGKFPGGQNFITPEHTHSHSYQAVVISGTMINPIGDEDPKNAKRMGPGSYWYVPANQAHTTGCVSEEPCVFYSYQSAGFDFTPTKK</sequence>
<reference evidence="2" key="1">
    <citation type="submission" date="2016-03" db="EMBL/GenBank/DDBJ databases">
        <title>Flavobacterium columnare strain B185, complete genome.</title>
        <authorList>
            <person name="Sundberg L.-R."/>
            <person name="Papponen P."/>
            <person name="Laanto E."/>
        </authorList>
    </citation>
    <scope>NUCLEOTIDE SEQUENCE [LARGE SCALE GENOMIC DNA]</scope>
    <source>
        <strain evidence="2">B185</strain>
    </source>
</reference>
<dbReference type="InterPro" id="IPR011051">
    <property type="entry name" value="RmlC_Cupin_sf"/>
</dbReference>
<dbReference type="Gene3D" id="2.60.120.10">
    <property type="entry name" value="Jelly Rolls"/>
    <property type="match status" value="1"/>
</dbReference>
<reference evidence="1 2" key="2">
    <citation type="submission" date="2019-05" db="EMBL/GenBank/DDBJ databases">
        <authorList>
            <person name="Ravantti J.J."/>
        </authorList>
    </citation>
    <scope>NUCLEOTIDE SEQUENCE [LARGE SCALE GENOMIC DNA]</scope>
    <source>
        <strain evidence="1 2">B185</strain>
    </source>
</reference>
<dbReference type="EMBL" id="CP010992">
    <property type="protein sequence ID" value="QCV57076.1"/>
    <property type="molecule type" value="Genomic_DNA"/>
</dbReference>